<dbReference type="Proteomes" id="UP000826656">
    <property type="component" value="Unassembled WGS sequence"/>
</dbReference>
<organism evidence="2 3">
    <name type="scientific">Solanum tuberosum</name>
    <name type="common">Potato</name>
    <dbReference type="NCBI Taxonomy" id="4113"/>
    <lineage>
        <taxon>Eukaryota</taxon>
        <taxon>Viridiplantae</taxon>
        <taxon>Streptophyta</taxon>
        <taxon>Embryophyta</taxon>
        <taxon>Tracheophyta</taxon>
        <taxon>Spermatophyta</taxon>
        <taxon>Magnoliopsida</taxon>
        <taxon>eudicotyledons</taxon>
        <taxon>Gunneridae</taxon>
        <taxon>Pentapetalae</taxon>
        <taxon>asterids</taxon>
        <taxon>lamiids</taxon>
        <taxon>Solanales</taxon>
        <taxon>Solanaceae</taxon>
        <taxon>Solanoideae</taxon>
        <taxon>Solaneae</taxon>
        <taxon>Solanum</taxon>
    </lineage>
</organism>
<comment type="caution">
    <text evidence="2">The sequence shown here is derived from an EMBL/GenBank/DDBJ whole genome shotgun (WGS) entry which is preliminary data.</text>
</comment>
<sequence length="110" mass="12298">MKNKETFMLLLLIQENQHPLLLVMQEKGDFKFTKSKEYQKGTIASNVFSTGEGTHQGVENDSDVNSLSQENVAQLLQLLQKLNQKNDESTNASTNLTYAGPFTEDASSAW</sequence>
<reference evidence="2 3" key="1">
    <citation type="journal article" date="2021" name="bioRxiv">
        <title>Chromosome-scale and haplotype-resolved genome assembly of a tetraploid potato cultivar.</title>
        <authorList>
            <person name="Sun H."/>
            <person name="Jiao W.-B."/>
            <person name="Krause K."/>
            <person name="Campoy J.A."/>
            <person name="Goel M."/>
            <person name="Folz-Donahue K."/>
            <person name="Kukat C."/>
            <person name="Huettel B."/>
            <person name="Schneeberger K."/>
        </authorList>
    </citation>
    <scope>NUCLEOTIDE SEQUENCE [LARGE SCALE GENOMIC DNA]</scope>
    <source>
        <strain evidence="2">SolTubOtavaFocal</strain>
        <tissue evidence="2">Leaves</tissue>
    </source>
</reference>
<gene>
    <name evidence="2" type="ORF">KY290_001080</name>
</gene>
<evidence type="ECO:0000313" key="3">
    <source>
        <dbReference type="Proteomes" id="UP000826656"/>
    </source>
</evidence>
<evidence type="ECO:0000313" key="2">
    <source>
        <dbReference type="EMBL" id="KAH0781482.1"/>
    </source>
</evidence>
<evidence type="ECO:0000256" key="1">
    <source>
        <dbReference type="SAM" id="MobiDB-lite"/>
    </source>
</evidence>
<accession>A0ABQ7WL32</accession>
<protein>
    <submittedName>
        <fullName evidence="2">Uncharacterized protein</fullName>
    </submittedName>
</protein>
<feature type="region of interest" description="Disordered" evidence="1">
    <location>
        <begin position="86"/>
        <end position="110"/>
    </location>
</feature>
<name>A0ABQ7WL32_SOLTU</name>
<proteinExistence type="predicted"/>
<keyword evidence="3" id="KW-1185">Reference proteome</keyword>
<dbReference type="EMBL" id="JAIVGD010000001">
    <property type="protein sequence ID" value="KAH0781482.1"/>
    <property type="molecule type" value="Genomic_DNA"/>
</dbReference>